<dbReference type="GO" id="GO:0005743">
    <property type="term" value="C:mitochondrial inner membrane"/>
    <property type="evidence" value="ECO:0007669"/>
    <property type="project" value="TreeGrafter"/>
</dbReference>
<proteinExistence type="predicted"/>
<keyword evidence="2" id="KW-1185">Reference proteome</keyword>
<reference evidence="1" key="2">
    <citation type="submission" date="2021-01" db="EMBL/GenBank/DDBJ databases">
        <authorList>
            <person name="Schikora-Tamarit M.A."/>
        </authorList>
    </citation>
    <scope>NUCLEOTIDE SEQUENCE</scope>
    <source>
        <strain evidence="1">CBS6075</strain>
    </source>
</reference>
<gene>
    <name evidence="1" type="ORF">OGAPHI_006133</name>
</gene>
<dbReference type="Proteomes" id="UP000769157">
    <property type="component" value="Unassembled WGS sequence"/>
</dbReference>
<dbReference type="GeneID" id="70238097"/>
<dbReference type="EMBL" id="JAEUBE010000414">
    <property type="protein sequence ID" value="KAH3661954.1"/>
    <property type="molecule type" value="Genomic_DNA"/>
</dbReference>
<accession>A0A9P8T1A0</accession>
<dbReference type="PANTHER" id="PTHR28106">
    <property type="entry name" value="MITOCHONDRIAL ATPASE COMPLEX SUBUNIT ATP10"/>
    <property type="match status" value="1"/>
</dbReference>
<evidence type="ECO:0000313" key="2">
    <source>
        <dbReference type="Proteomes" id="UP000769157"/>
    </source>
</evidence>
<protein>
    <recommendedName>
        <fullName evidence="3">Mitochondrial ATPase complex subunit ATP10</fullName>
    </recommendedName>
</protein>
<dbReference type="GO" id="GO:0033615">
    <property type="term" value="P:mitochondrial proton-transporting ATP synthase complex assembly"/>
    <property type="evidence" value="ECO:0007669"/>
    <property type="project" value="TreeGrafter"/>
</dbReference>
<evidence type="ECO:0008006" key="3">
    <source>
        <dbReference type="Google" id="ProtNLM"/>
    </source>
</evidence>
<dbReference type="AlphaFoldDB" id="A0A9P8T1A0"/>
<reference evidence="1" key="1">
    <citation type="journal article" date="2021" name="Open Biol.">
        <title>Shared evolutionary footprints suggest mitochondrial oxidative damage underlies multiple complex I losses in fungi.</title>
        <authorList>
            <person name="Schikora-Tamarit M.A."/>
            <person name="Marcet-Houben M."/>
            <person name="Nosek J."/>
            <person name="Gabaldon T."/>
        </authorList>
    </citation>
    <scope>NUCLEOTIDE SEQUENCE</scope>
    <source>
        <strain evidence="1">CBS6075</strain>
    </source>
</reference>
<organism evidence="1 2">
    <name type="scientific">Ogataea philodendri</name>
    <dbReference type="NCBI Taxonomy" id="1378263"/>
    <lineage>
        <taxon>Eukaryota</taxon>
        <taxon>Fungi</taxon>
        <taxon>Dikarya</taxon>
        <taxon>Ascomycota</taxon>
        <taxon>Saccharomycotina</taxon>
        <taxon>Pichiomycetes</taxon>
        <taxon>Pichiales</taxon>
        <taxon>Pichiaceae</taxon>
        <taxon>Ogataea</taxon>
    </lineage>
</organism>
<dbReference type="PANTHER" id="PTHR28106:SF1">
    <property type="entry name" value="MITOCHONDRIAL ATPASE COMPLEX SUBUNIT ATP10"/>
    <property type="match status" value="1"/>
</dbReference>
<evidence type="ECO:0000313" key="1">
    <source>
        <dbReference type="EMBL" id="KAH3661954.1"/>
    </source>
</evidence>
<sequence>MSLVFRRNASFFGNLGESITKIVPKPHKFFKITKPFGFEQPPIHSKDIPKKPWLTKENINVPKRIWDFYFDGITRRTRVNNIQKELAYGGMYDFHVYMRTKGRLFEAPISYFKKEKSLFFPNFKVRTFKDNTVDIMDVLKKANVTLLKVYSTDSGKDMLADYFKIPNSDDQYLSKTGIQQFHKSFPKSQIVELVLSEKWSTHFVHTFVTPNKIKADLPESQYDKYLVALRESVLPRNDREKLLMTNTYAGFVYLIDDSYRIRWAGCGLPEEKEVQSLWKALKGLEKEAGRKLVKSR</sequence>
<name>A0A9P8T1A0_9ASCO</name>
<dbReference type="Pfam" id="PF05176">
    <property type="entry name" value="ATP-synt_10"/>
    <property type="match status" value="1"/>
</dbReference>
<dbReference type="RefSeq" id="XP_046059058.1">
    <property type="nucleotide sequence ID" value="XM_046207390.1"/>
</dbReference>
<dbReference type="InterPro" id="IPR007849">
    <property type="entry name" value="ATP10"/>
</dbReference>
<dbReference type="OrthoDB" id="17089at2759"/>
<comment type="caution">
    <text evidence="1">The sequence shown here is derived from an EMBL/GenBank/DDBJ whole genome shotgun (WGS) entry which is preliminary data.</text>
</comment>